<dbReference type="AlphaFoldDB" id="A0A0Q0XCQ6"/>
<dbReference type="OrthoDB" id="1418731at2"/>
<evidence type="ECO:0000313" key="1">
    <source>
        <dbReference type="EMBL" id="KQC28906.1"/>
    </source>
</evidence>
<dbReference type="Proteomes" id="UP000050827">
    <property type="component" value="Unassembled WGS sequence"/>
</dbReference>
<name>A0A0Q0XCQ6_9FLAO</name>
<accession>A0A0Q0XCQ6</accession>
<dbReference type="STRING" id="346185.AAY42_02575"/>
<keyword evidence="2" id="KW-1185">Reference proteome</keyword>
<sequence>MSFEKKMKKNFPLDGINSFATLDGLDDFIKVLEKDFFAKVKVHWSYHSDSEKTDLVLELFCNYGLTESLHHFNTENWGGFTINEEDSTIQSSFNTAFQKFCDNNSNTIDITEASFHFNDTSIVITKIYDHSIPEQLGEIIFKASENFVHFTKGLTEMPYEIFVPVFEDPTQNIFEIEQNYFDYWGIYFEDGSQHNAMVYNLKTKQLSKEDFFLLE</sequence>
<dbReference type="EMBL" id="LCTZ01000002">
    <property type="protein sequence ID" value="KQC28906.1"/>
    <property type="molecule type" value="Genomic_DNA"/>
</dbReference>
<evidence type="ECO:0000313" key="2">
    <source>
        <dbReference type="Proteomes" id="UP000050827"/>
    </source>
</evidence>
<organism evidence="1 2">
    <name type="scientific">Flagellimonas eckloniae</name>
    <dbReference type="NCBI Taxonomy" id="346185"/>
    <lineage>
        <taxon>Bacteria</taxon>
        <taxon>Pseudomonadati</taxon>
        <taxon>Bacteroidota</taxon>
        <taxon>Flavobacteriia</taxon>
        <taxon>Flavobacteriales</taxon>
        <taxon>Flavobacteriaceae</taxon>
        <taxon>Flagellimonas</taxon>
    </lineage>
</organism>
<proteinExistence type="predicted"/>
<protein>
    <submittedName>
        <fullName evidence="1">Uncharacterized protein</fullName>
    </submittedName>
</protein>
<comment type="caution">
    <text evidence="1">The sequence shown here is derived from an EMBL/GenBank/DDBJ whole genome shotgun (WGS) entry which is preliminary data.</text>
</comment>
<dbReference type="RefSeq" id="WP_055392448.1">
    <property type="nucleotide sequence ID" value="NZ_LCTZ01000002.1"/>
</dbReference>
<gene>
    <name evidence="1" type="ORF">AAY42_02575</name>
</gene>
<reference evidence="1 2" key="1">
    <citation type="submission" date="2015-04" db="EMBL/GenBank/DDBJ databases">
        <title>Complete genome of flavobacterium.</title>
        <authorList>
            <person name="Kwon Y.M."/>
            <person name="Kim S.-J."/>
        </authorList>
    </citation>
    <scope>NUCLEOTIDE SEQUENCE [LARGE SCALE GENOMIC DNA]</scope>
    <source>
        <strain evidence="1 2">DK169</strain>
    </source>
</reference>